<proteinExistence type="predicted"/>
<keyword evidence="3" id="KW-1185">Reference proteome</keyword>
<dbReference type="AlphaFoldDB" id="A0AAV9TUN6"/>
<evidence type="ECO:0000313" key="3">
    <source>
        <dbReference type="Proteomes" id="UP001327957"/>
    </source>
</evidence>
<dbReference type="Proteomes" id="UP001327957">
    <property type="component" value="Unassembled WGS sequence"/>
</dbReference>
<keyword evidence="1" id="KW-0732">Signal</keyword>
<dbReference type="EMBL" id="JASAOK010000001">
    <property type="protein sequence ID" value="KAK6227423.1"/>
    <property type="molecule type" value="Genomic_DNA"/>
</dbReference>
<feature type="signal peptide" evidence="1">
    <location>
        <begin position="1"/>
        <end position="29"/>
    </location>
</feature>
<feature type="chain" id="PRO_5043888994" description="Secreted protein" evidence="1">
    <location>
        <begin position="30"/>
        <end position="374"/>
    </location>
</feature>
<gene>
    <name evidence="2" type="ORF">QIS74_00978</name>
</gene>
<protein>
    <recommendedName>
        <fullName evidence="4">Secreted protein</fullName>
    </recommendedName>
</protein>
<organism evidence="2 3">
    <name type="scientific">Colletotrichum tabaci</name>
    <dbReference type="NCBI Taxonomy" id="1209068"/>
    <lineage>
        <taxon>Eukaryota</taxon>
        <taxon>Fungi</taxon>
        <taxon>Dikarya</taxon>
        <taxon>Ascomycota</taxon>
        <taxon>Pezizomycotina</taxon>
        <taxon>Sordariomycetes</taxon>
        <taxon>Hypocreomycetidae</taxon>
        <taxon>Glomerellales</taxon>
        <taxon>Glomerellaceae</taxon>
        <taxon>Colletotrichum</taxon>
        <taxon>Colletotrichum destructivum species complex</taxon>
    </lineage>
</organism>
<evidence type="ECO:0000313" key="2">
    <source>
        <dbReference type="EMBL" id="KAK6227423.1"/>
    </source>
</evidence>
<comment type="caution">
    <text evidence="2">The sequence shown here is derived from an EMBL/GenBank/DDBJ whole genome shotgun (WGS) entry which is preliminary data.</text>
</comment>
<reference evidence="2 3" key="1">
    <citation type="submission" date="2023-04" db="EMBL/GenBank/DDBJ databases">
        <title>Colletotrichum tabacum stain YC1 causing leaf anthracnose on Nicotiana tabacum(L.) cv.</title>
        <authorList>
            <person name="Ji Z."/>
            <person name="Wang M."/>
            <person name="Zhang J."/>
            <person name="Wang N."/>
            <person name="Zhou Z."/>
        </authorList>
    </citation>
    <scope>NUCLEOTIDE SEQUENCE [LARGE SCALE GENOMIC DNA]</scope>
    <source>
        <strain evidence="2 3">YC1</strain>
    </source>
</reference>
<sequence>MSGALRSVGPRSLRLLLSWLAVQAALVGASPTPAIDADDDNIALSVSDGTLDKRVVGQFPTFTNDYNGRVRKGYFLKMLMPLNDAAAAQLNEGRAVSSPWQDPRWVEHWGWVRNPMVWGPFEDDALDNDPDGAPGFGTILDPAFADPNYPVNPSENGVSKFEHNNEFRLRNSREMGMASTLCNFLAAFSALGDSYYANVLFGGQPTQVYYKNVFNPRFGAIMFDDNISPRSEIATNGLGDVPELEQLSDIAYFQWLYACRAKIIHPANIRLIFRAKITYAPSFELIAQALSDAGYGRVPGWNRRATFSMDTRPGLAILGSTHGSGAALFLIQHKRILGLKKITQVTVWGDRGGFALDYNAKRVALNLRFVVTNA</sequence>
<accession>A0AAV9TUN6</accession>
<name>A0AAV9TUN6_9PEZI</name>
<evidence type="ECO:0008006" key="4">
    <source>
        <dbReference type="Google" id="ProtNLM"/>
    </source>
</evidence>
<evidence type="ECO:0000256" key="1">
    <source>
        <dbReference type="SAM" id="SignalP"/>
    </source>
</evidence>